<dbReference type="Proteomes" id="UP000033540">
    <property type="component" value="Unassembled WGS sequence"/>
</dbReference>
<keyword evidence="10 15" id="KW-0408">Iron</keyword>
<dbReference type="InterPro" id="IPR017972">
    <property type="entry name" value="Cyt_P450_CS"/>
</dbReference>
<evidence type="ECO:0000256" key="16">
    <source>
        <dbReference type="RuleBase" id="RU000461"/>
    </source>
</evidence>
<dbReference type="InterPro" id="IPR050121">
    <property type="entry name" value="Cytochrome_P450_monoxygenase"/>
</dbReference>
<dbReference type="AlphaFoldDB" id="A0A0F0HZA9"/>
<gene>
    <name evidence="18" type="ORF">P875_00042893</name>
</gene>
<evidence type="ECO:0000256" key="1">
    <source>
        <dbReference type="ARBA" id="ARBA00001971"/>
    </source>
</evidence>
<dbReference type="GO" id="GO:0004497">
    <property type="term" value="F:monooxygenase activity"/>
    <property type="evidence" value="ECO:0007669"/>
    <property type="project" value="UniProtKB-KW"/>
</dbReference>
<dbReference type="PRINTS" id="PR00385">
    <property type="entry name" value="P450"/>
</dbReference>
<feature type="binding site" description="axial binding residue" evidence="15">
    <location>
        <position position="460"/>
    </location>
    <ligand>
        <name>heme</name>
        <dbReference type="ChEBI" id="CHEBI:30413"/>
    </ligand>
    <ligandPart>
        <name>Fe</name>
        <dbReference type="ChEBI" id="CHEBI:18248"/>
    </ligandPart>
</feature>
<keyword evidence="12 17" id="KW-0472">Membrane</keyword>
<reference evidence="18 19" key="1">
    <citation type="submission" date="2015-02" db="EMBL/GenBank/DDBJ databases">
        <title>Draft genome sequence of Aspergillus parasiticus SU-1.</title>
        <authorList>
            <person name="Yu J."/>
            <person name="Fedorova N."/>
            <person name="Yin Y."/>
            <person name="Losada L."/>
            <person name="Zafar N."/>
            <person name="Taujale R."/>
            <person name="Ehrlich K.C."/>
            <person name="Bhatnagar D."/>
            <person name="Cleveland T.E."/>
            <person name="Bennett J.W."/>
            <person name="Nierman W.C."/>
        </authorList>
    </citation>
    <scope>NUCLEOTIDE SEQUENCE [LARGE SCALE GENOMIC DNA]</scope>
    <source>
        <strain evidence="19">ATCC 56775 / NRRL 5862 / SRRC 143 / SU-1</strain>
    </source>
</reference>
<keyword evidence="6 17" id="KW-0812">Transmembrane</keyword>
<keyword evidence="11 16" id="KW-0503">Monooxygenase</keyword>
<dbReference type="GO" id="GO:0016705">
    <property type="term" value="F:oxidoreductase activity, acting on paired donors, with incorporation or reduction of molecular oxygen"/>
    <property type="evidence" value="ECO:0007669"/>
    <property type="project" value="InterPro"/>
</dbReference>
<evidence type="ECO:0000256" key="6">
    <source>
        <dbReference type="ARBA" id="ARBA00022692"/>
    </source>
</evidence>
<evidence type="ECO:0000256" key="12">
    <source>
        <dbReference type="ARBA" id="ARBA00023136"/>
    </source>
</evidence>
<keyword evidence="5 15" id="KW-0349">Heme</keyword>
<evidence type="ECO:0000256" key="4">
    <source>
        <dbReference type="ARBA" id="ARBA00010617"/>
    </source>
</evidence>
<evidence type="ECO:0000256" key="7">
    <source>
        <dbReference type="ARBA" id="ARBA00022723"/>
    </source>
</evidence>
<evidence type="ECO:0000256" key="8">
    <source>
        <dbReference type="ARBA" id="ARBA00022989"/>
    </source>
</evidence>
<evidence type="ECO:0000256" key="17">
    <source>
        <dbReference type="SAM" id="Phobius"/>
    </source>
</evidence>
<evidence type="ECO:0000256" key="2">
    <source>
        <dbReference type="ARBA" id="ARBA00004167"/>
    </source>
</evidence>
<evidence type="ECO:0000313" key="19">
    <source>
        <dbReference type="Proteomes" id="UP000033540"/>
    </source>
</evidence>
<keyword evidence="7 15" id="KW-0479">Metal-binding</keyword>
<evidence type="ECO:0000313" key="18">
    <source>
        <dbReference type="EMBL" id="KJK60854.1"/>
    </source>
</evidence>
<dbReference type="InterPro" id="IPR002401">
    <property type="entry name" value="Cyt_P450_E_grp-I"/>
</dbReference>
<keyword evidence="8 17" id="KW-1133">Transmembrane helix</keyword>
<dbReference type="GO" id="GO:0005506">
    <property type="term" value="F:iron ion binding"/>
    <property type="evidence" value="ECO:0007669"/>
    <property type="project" value="InterPro"/>
</dbReference>
<accession>A0A0F0HZA9</accession>
<dbReference type="PRINTS" id="PR00463">
    <property type="entry name" value="EP450I"/>
</dbReference>
<evidence type="ECO:0000256" key="9">
    <source>
        <dbReference type="ARBA" id="ARBA00023002"/>
    </source>
</evidence>
<comment type="catalytic activity">
    <reaction evidence="13">
        <text>7-methylmellein + 3 reduced [NADPH--hemoprotein reductase] + 3 O2 = 7-carboxymellein + 3 oxidized [NADPH--hemoprotein reductase] + 4 H2O + 4 H(+)</text>
        <dbReference type="Rhea" id="RHEA:72771"/>
        <dbReference type="Rhea" id="RHEA-COMP:11964"/>
        <dbReference type="Rhea" id="RHEA-COMP:11965"/>
        <dbReference type="ChEBI" id="CHEBI:15377"/>
        <dbReference type="ChEBI" id="CHEBI:15378"/>
        <dbReference type="ChEBI" id="CHEBI:15379"/>
        <dbReference type="ChEBI" id="CHEBI:57618"/>
        <dbReference type="ChEBI" id="CHEBI:58210"/>
        <dbReference type="ChEBI" id="CHEBI:192524"/>
        <dbReference type="ChEBI" id="CHEBI:192525"/>
    </reaction>
    <physiologicalReaction direction="left-to-right" evidence="13">
        <dbReference type="Rhea" id="RHEA:72772"/>
    </physiologicalReaction>
</comment>
<comment type="cofactor">
    <cofactor evidence="1 15">
        <name>heme</name>
        <dbReference type="ChEBI" id="CHEBI:30413"/>
    </cofactor>
</comment>
<dbReference type="CDD" id="cd11062">
    <property type="entry name" value="CYP58-like"/>
    <property type="match status" value="1"/>
</dbReference>
<dbReference type="PROSITE" id="PS00086">
    <property type="entry name" value="CYTOCHROME_P450"/>
    <property type="match status" value="1"/>
</dbReference>
<dbReference type="PANTHER" id="PTHR24305:SF157">
    <property type="entry name" value="N-ACETYLTRYPTOPHAN 6-HYDROXYLASE IVOC-RELATED"/>
    <property type="match status" value="1"/>
</dbReference>
<dbReference type="GO" id="GO:0020037">
    <property type="term" value="F:heme binding"/>
    <property type="evidence" value="ECO:0007669"/>
    <property type="project" value="InterPro"/>
</dbReference>
<organism evidence="18 19">
    <name type="scientific">Aspergillus parasiticus (strain ATCC 56775 / NRRL 5862 / SRRC 143 / SU-1)</name>
    <dbReference type="NCBI Taxonomy" id="1403190"/>
    <lineage>
        <taxon>Eukaryota</taxon>
        <taxon>Fungi</taxon>
        <taxon>Dikarya</taxon>
        <taxon>Ascomycota</taxon>
        <taxon>Pezizomycotina</taxon>
        <taxon>Eurotiomycetes</taxon>
        <taxon>Eurotiomycetidae</taxon>
        <taxon>Eurotiales</taxon>
        <taxon>Aspergillaceae</taxon>
        <taxon>Aspergillus</taxon>
        <taxon>Aspergillus subgen. Circumdati</taxon>
    </lineage>
</organism>
<evidence type="ECO:0000256" key="11">
    <source>
        <dbReference type="ARBA" id="ARBA00023033"/>
    </source>
</evidence>
<dbReference type="PANTHER" id="PTHR24305">
    <property type="entry name" value="CYTOCHROME P450"/>
    <property type="match status" value="1"/>
</dbReference>
<sequence>MDLVAIIITCYVLYLLCLGIYRLFFHPLAQYPGPKIAALTVWYEFYYDAIQRGRYTFQIQRMHEKYGPIVRISPNELHVNDPAFIDDLYAGGGKKRDKYPYFSAQFGIPDSVFGTPGHDLHRLRRGALNRFFSKASVTKLEPIIHRAIEKLVAQLEHHHAGTSSPVTMTMAFSCMTTDIVTEYAFAKSYGFLDSPTFEPNFHRAIIAGSDMGPWIKQFPWLISLMNKLPQTIVTRINPEATVYVQFQEDIRRQIRQAQDRIASGEKPTDGGLTRTIFHELLTGDLPEQEKRLERLWQEGQIVVGAGTETTAWTLSATLYYLLENTAVLTKLQEELNTAIADPSERVSWSRLEQLPYLSAVICEGLRLSYGVSTRLQRINPLGPFRFKTQVSDGMGGSRCMEYIIPLGTPVGMTATLIHAHPELFPDPYTFKPERWLDENGMRHHNLDGYLLSFSRGSRQCLGINLAYAELYMGIALLIRRLGSRMKLFETTREDVEIHYDRFVPTPKDGTKGIRVLVAE</sequence>
<name>A0A0F0HZA9_ASPPU</name>
<comment type="pathway">
    <text evidence="3">Mycotoxin biosynthesis.</text>
</comment>
<dbReference type="FunFam" id="1.10.630.10:FF:000069">
    <property type="entry name" value="Cytochrome P450, putative (Eurofung)"/>
    <property type="match status" value="1"/>
</dbReference>
<dbReference type="SUPFAM" id="SSF48264">
    <property type="entry name" value="Cytochrome P450"/>
    <property type="match status" value="1"/>
</dbReference>
<evidence type="ECO:0000256" key="15">
    <source>
        <dbReference type="PIRSR" id="PIRSR602401-1"/>
    </source>
</evidence>
<comment type="caution">
    <text evidence="18">The sequence shown here is derived from an EMBL/GenBank/DDBJ whole genome shotgun (WGS) entry which is preliminary data.</text>
</comment>
<dbReference type="Pfam" id="PF00067">
    <property type="entry name" value="p450"/>
    <property type="match status" value="1"/>
</dbReference>
<dbReference type="InterPro" id="IPR036396">
    <property type="entry name" value="Cyt_P450_sf"/>
</dbReference>
<dbReference type="Gene3D" id="1.10.630.10">
    <property type="entry name" value="Cytochrome P450"/>
    <property type="match status" value="1"/>
</dbReference>
<evidence type="ECO:0000256" key="13">
    <source>
        <dbReference type="ARBA" id="ARBA00051517"/>
    </source>
</evidence>
<evidence type="ECO:0000256" key="3">
    <source>
        <dbReference type="ARBA" id="ARBA00004685"/>
    </source>
</evidence>
<evidence type="ECO:0000256" key="5">
    <source>
        <dbReference type="ARBA" id="ARBA00022617"/>
    </source>
</evidence>
<proteinExistence type="inferred from homology"/>
<comment type="similarity">
    <text evidence="4 16">Belongs to the cytochrome P450 family.</text>
</comment>
<dbReference type="STRING" id="1403190.A0A0F0HZA9"/>
<dbReference type="GO" id="GO:0016020">
    <property type="term" value="C:membrane"/>
    <property type="evidence" value="ECO:0007669"/>
    <property type="project" value="UniProtKB-SubCell"/>
</dbReference>
<evidence type="ECO:0000256" key="14">
    <source>
        <dbReference type="ARBA" id="ARBA00069646"/>
    </source>
</evidence>
<dbReference type="InterPro" id="IPR001128">
    <property type="entry name" value="Cyt_P450"/>
</dbReference>
<dbReference type="OrthoDB" id="3945418at2759"/>
<evidence type="ECO:0000256" key="10">
    <source>
        <dbReference type="ARBA" id="ARBA00023004"/>
    </source>
</evidence>
<dbReference type="EMBL" id="JZEE01000701">
    <property type="protein sequence ID" value="KJK60854.1"/>
    <property type="molecule type" value="Genomic_DNA"/>
</dbReference>
<comment type="subcellular location">
    <subcellularLocation>
        <location evidence="2">Membrane</location>
        <topology evidence="2">Single-pass membrane protein</topology>
    </subcellularLocation>
</comment>
<feature type="transmembrane region" description="Helical" evidence="17">
    <location>
        <begin position="6"/>
        <end position="25"/>
    </location>
</feature>
<keyword evidence="9 16" id="KW-0560">Oxidoreductase</keyword>
<protein>
    <recommendedName>
        <fullName evidence="14">Cytochrome P450 monooxygenase otaC</fullName>
    </recommendedName>
</protein>